<reference evidence="12 13" key="1">
    <citation type="submission" date="2024-10" db="EMBL/GenBank/DDBJ databases">
        <authorList>
            <person name="Kim D."/>
        </authorList>
    </citation>
    <scope>NUCLEOTIDE SEQUENCE [LARGE SCALE GENOMIC DNA]</scope>
    <source>
        <strain evidence="12">BH-2024</strain>
    </source>
</reference>
<gene>
    <name evidence="12" type="ORF">niasHT_034706</name>
</gene>
<feature type="binding site" evidence="8">
    <location>
        <position position="229"/>
    </location>
    <ligand>
        <name>Zn(2+)</name>
        <dbReference type="ChEBI" id="CHEBI:29105"/>
        <label>4</label>
        <note>catalytic</note>
    </ligand>
</feature>
<feature type="binding site" evidence="8">
    <location>
        <position position="293"/>
    </location>
    <ligand>
        <name>Zn(2+)</name>
        <dbReference type="ChEBI" id="CHEBI:29105"/>
        <label>4</label>
        <note>catalytic</note>
    </ligand>
</feature>
<comment type="cofactor">
    <cofactor evidence="10">
        <name>Co(2+)</name>
        <dbReference type="ChEBI" id="CHEBI:48828"/>
    </cofactor>
    <cofactor evidence="10">
        <name>Zn(2+)</name>
        <dbReference type="ChEBI" id="CHEBI:29105"/>
    </cofactor>
    <cofactor evidence="10">
        <name>Mn(2+)</name>
        <dbReference type="ChEBI" id="CHEBI:29035"/>
    </cofactor>
    <cofactor evidence="10">
        <name>Fe(2+)</name>
        <dbReference type="ChEBI" id="CHEBI:29033"/>
    </cofactor>
    <text evidence="10">Binds 2 divalent metal cations per subunit. Has a high-affinity and a low affinity metal-binding site. The true nature of the physiological cofactor is under debate. The enzyme is active with cobalt, zinc, manganese or divalent iron ions.</text>
</comment>
<dbReference type="GO" id="GO:0008270">
    <property type="term" value="F:zinc ion binding"/>
    <property type="evidence" value="ECO:0007669"/>
    <property type="project" value="UniProtKB-KW"/>
</dbReference>
<evidence type="ECO:0000256" key="10">
    <source>
        <dbReference type="RuleBase" id="RU003653"/>
    </source>
</evidence>
<dbReference type="EC" id="3.4.11.18" evidence="10"/>
<keyword evidence="5 9" id="KW-0863">Zinc-finger</keyword>
<feature type="binding site" evidence="8">
    <location>
        <position position="326"/>
    </location>
    <ligand>
        <name>Zn(2+)</name>
        <dbReference type="ChEBI" id="CHEBI:29105"/>
        <label>4</label>
        <note>catalytic</note>
    </ligand>
</feature>
<evidence type="ECO:0000256" key="4">
    <source>
        <dbReference type="ARBA" id="ARBA00022723"/>
    </source>
</evidence>
<feature type="binding site" evidence="8">
    <location>
        <position position="218"/>
    </location>
    <ligand>
        <name>Zn(2+)</name>
        <dbReference type="ChEBI" id="CHEBI:29105"/>
        <label>3</label>
    </ligand>
</feature>
<evidence type="ECO:0000256" key="9">
    <source>
        <dbReference type="PROSITE-ProRule" id="PRU01357"/>
    </source>
</evidence>
<sequence length="413" mass="46079">MVTDAAIGKNVDEPKRRYCQSKGCGKLVEGNLRCPTCVKIGRPDAFFCSQECFKASWLEHKLCHNYDSSNINEYKPWPFYQFSGTLRPAPQSARRAVPEHIPRPDYALHPEGVSLEERNARNSGQIRVLNEDEQLGMRLASKLGREVLDEAARAIAPGVTTDEIDRVVHEACIERECYPSPLGYYKFPKSCCTSVNEVICHGIPDKRPLINGDICDVDVTVFHRGFHGDLNETFLVGNAVSEENLKLIKVTYECLRQAIDIVRPGVKFRDIGNVIQKHANANGFSVVKRYCGHGIHRLFHTAPNVPHYAKNKTVGVMQVGNAFTIEPMINAGTYDDDQWPDGWTAVTKDGRASAQFEHTLLVTETGCDVLTERSVGGAARPWFRDQLEQLGYNRKSGGSSSTTIRNIADVVKN</sequence>
<keyword evidence="1 8" id="KW-0031">Aminopeptidase</keyword>
<comment type="caution">
    <text evidence="12">The sequence shown here is derived from an EMBL/GenBank/DDBJ whole genome shotgun (WGS) entry which is preliminary data.</text>
</comment>
<dbReference type="AlphaFoldDB" id="A0ABD2IMK4"/>
<dbReference type="EMBL" id="JBICBT010001191">
    <property type="protein sequence ID" value="KAL3079292.1"/>
    <property type="molecule type" value="Genomic_DNA"/>
</dbReference>
<dbReference type="PANTHER" id="PTHR43330:SF7">
    <property type="entry name" value="METHIONINE AMINOPEPTIDASE 1"/>
    <property type="match status" value="1"/>
</dbReference>
<organism evidence="12 13">
    <name type="scientific">Heterodera trifolii</name>
    <dbReference type="NCBI Taxonomy" id="157864"/>
    <lineage>
        <taxon>Eukaryota</taxon>
        <taxon>Metazoa</taxon>
        <taxon>Ecdysozoa</taxon>
        <taxon>Nematoda</taxon>
        <taxon>Chromadorea</taxon>
        <taxon>Rhabditida</taxon>
        <taxon>Tylenchina</taxon>
        <taxon>Tylenchomorpha</taxon>
        <taxon>Tylenchoidea</taxon>
        <taxon>Heteroderidae</taxon>
        <taxon>Heteroderinae</taxon>
        <taxon>Heterodera</taxon>
    </lineage>
</organism>
<keyword evidence="3 8" id="KW-0645">Protease</keyword>
<dbReference type="PROSITE" id="PS52013">
    <property type="entry name" value="ZF_C6H2"/>
    <property type="match status" value="1"/>
</dbReference>
<dbReference type="InterPro" id="IPR036005">
    <property type="entry name" value="Creatinase/aminopeptidase-like"/>
</dbReference>
<keyword evidence="13" id="KW-1185">Reference proteome</keyword>
<comment type="subunit">
    <text evidence="8">Associates with the 60S ribosomal subunit of the 80S translational complex.</text>
</comment>
<evidence type="ECO:0000256" key="8">
    <source>
        <dbReference type="HAMAP-Rule" id="MF_03174"/>
    </source>
</evidence>
<dbReference type="Gene3D" id="3.90.230.10">
    <property type="entry name" value="Creatinase/methionine aminopeptidase superfamily"/>
    <property type="match status" value="1"/>
</dbReference>
<comment type="cofactor">
    <cofactor evidence="8">
        <name>Zn(2+)</name>
        <dbReference type="ChEBI" id="CHEBI:29105"/>
    </cofactor>
    <cofactor evidence="8">
        <name>Co(2+)</name>
        <dbReference type="ChEBI" id="CHEBI:48828"/>
    </cofactor>
    <cofactor evidence="8">
        <name>Mn(2+)</name>
        <dbReference type="ChEBI" id="CHEBI:29035"/>
    </cofactor>
    <cofactor evidence="8">
        <name>Fe(2+)</name>
        <dbReference type="ChEBI" id="CHEBI:29033"/>
    </cofactor>
    <text evidence="8">Binds 2 divalent metal cations per subunit. Has a high-affinity and a low affinity metal-binding site. The true nature of the physiological cofactor is under debate. The enzyme is active with zinc, cobalt, manganese or divalent iron ions. Has high activity with zinc; zinc cofactor is transferred into the active site region by the ZNG1 zinc chaperone.</text>
</comment>
<feature type="domain" description="C6H2-type" evidence="11">
    <location>
        <begin position="16"/>
        <end position="71"/>
    </location>
</feature>
<dbReference type="InterPro" id="IPR002467">
    <property type="entry name" value="Pept_M24A_MAP1"/>
</dbReference>
<proteinExistence type="inferred from homology"/>
<keyword evidence="6 8" id="KW-0378">Hydrolase</keyword>
<dbReference type="PRINTS" id="PR00599">
    <property type="entry name" value="MAPEPTIDASE"/>
</dbReference>
<dbReference type="NCBIfam" id="TIGR00500">
    <property type="entry name" value="met_pdase_I"/>
    <property type="match status" value="1"/>
</dbReference>
<dbReference type="InterPro" id="IPR031615">
    <property type="entry name" value="Zfn-C6H2"/>
</dbReference>
<comment type="subcellular location">
    <subcellularLocation>
        <location evidence="8">Cytoplasm</location>
    </subcellularLocation>
</comment>
<dbReference type="InterPro" id="IPR000994">
    <property type="entry name" value="Pept_M24"/>
</dbReference>
<accession>A0ABD2IMK4</accession>
<evidence type="ECO:0000313" key="12">
    <source>
        <dbReference type="EMBL" id="KAL3079292.1"/>
    </source>
</evidence>
<evidence type="ECO:0000259" key="11">
    <source>
        <dbReference type="PROSITE" id="PS52013"/>
    </source>
</evidence>
<comment type="function">
    <text evidence="8 10">Cotranslationally removes the N-terminal methionine from nascent proteins. The N-terminal methionine is often cleaved when the second residue in the primary sequence is small and uncharged (Met-Ala-, Cys, Gly, Pro, Ser, Thr, or Val).</text>
</comment>
<evidence type="ECO:0000256" key="2">
    <source>
        <dbReference type="ARBA" id="ARBA00022490"/>
    </source>
</evidence>
<name>A0ABD2IMK4_9BILA</name>
<evidence type="ECO:0000313" key="13">
    <source>
        <dbReference type="Proteomes" id="UP001620626"/>
    </source>
</evidence>
<dbReference type="GO" id="GO:0006508">
    <property type="term" value="P:proteolysis"/>
    <property type="evidence" value="ECO:0007669"/>
    <property type="project" value="UniProtKB-KW"/>
</dbReference>
<feature type="binding site" evidence="8">
    <location>
        <position position="357"/>
    </location>
    <ligand>
        <name>Zn(2+)</name>
        <dbReference type="ChEBI" id="CHEBI:29105"/>
        <label>3</label>
    </ligand>
</feature>
<keyword evidence="2 8" id="KW-0963">Cytoplasm</keyword>
<dbReference type="PROSITE" id="PS00680">
    <property type="entry name" value="MAP_1"/>
    <property type="match status" value="1"/>
</dbReference>
<feature type="binding site" evidence="8">
    <location>
        <position position="201"/>
    </location>
    <ligand>
        <name>a protein</name>
        <dbReference type="ChEBI" id="CHEBI:16541"/>
    </ligand>
    <ligandPart>
        <name>N-terminal L-methionine residue</name>
        <dbReference type="ChEBI" id="CHEBI:64731"/>
    </ligandPart>
</feature>
<evidence type="ECO:0000256" key="7">
    <source>
        <dbReference type="ARBA" id="ARBA00022833"/>
    </source>
</evidence>
<comment type="similarity">
    <text evidence="8 9">Belongs to the peptidase M24A family. Methionine aminopeptidase type 1 subfamily.</text>
</comment>
<evidence type="ECO:0000256" key="3">
    <source>
        <dbReference type="ARBA" id="ARBA00022670"/>
    </source>
</evidence>
<dbReference type="GO" id="GO:0004239">
    <property type="term" value="F:initiator methionyl aminopeptidase activity"/>
    <property type="evidence" value="ECO:0007669"/>
    <property type="project" value="UniProtKB-UniRule"/>
</dbReference>
<dbReference type="HAMAP" id="MF_01974">
    <property type="entry name" value="MetAP_1"/>
    <property type="match status" value="1"/>
</dbReference>
<comment type="catalytic activity">
    <reaction evidence="8 10">
        <text>Release of N-terminal amino acids, preferentially methionine, from peptides and arylamides.</text>
        <dbReference type="EC" id="3.4.11.18"/>
    </reaction>
</comment>
<dbReference type="Pfam" id="PF00557">
    <property type="entry name" value="Peptidase_M24"/>
    <property type="match status" value="1"/>
</dbReference>
<dbReference type="Proteomes" id="UP001620626">
    <property type="component" value="Unassembled WGS sequence"/>
</dbReference>
<feature type="binding site" evidence="8">
    <location>
        <position position="300"/>
    </location>
    <ligand>
        <name>a protein</name>
        <dbReference type="ChEBI" id="CHEBI:16541"/>
    </ligand>
    <ligandPart>
        <name>N-terminal L-methionine residue</name>
        <dbReference type="ChEBI" id="CHEBI:64731"/>
    </ligandPart>
</feature>
<feature type="binding site" evidence="8">
    <location>
        <position position="357"/>
    </location>
    <ligand>
        <name>Zn(2+)</name>
        <dbReference type="ChEBI" id="CHEBI:29105"/>
        <label>4</label>
        <note>catalytic</note>
    </ligand>
</feature>
<dbReference type="PANTHER" id="PTHR43330">
    <property type="entry name" value="METHIONINE AMINOPEPTIDASE"/>
    <property type="match status" value="1"/>
</dbReference>
<dbReference type="SUPFAM" id="SSF55920">
    <property type="entry name" value="Creatinase/aminopeptidase"/>
    <property type="match status" value="1"/>
</dbReference>
<dbReference type="Pfam" id="PF15801">
    <property type="entry name" value="zf-C6H2"/>
    <property type="match status" value="1"/>
</dbReference>
<keyword evidence="4 8" id="KW-0479">Metal-binding</keyword>
<dbReference type="InterPro" id="IPR001714">
    <property type="entry name" value="Pept_M24_MAP"/>
</dbReference>
<evidence type="ECO:0000256" key="5">
    <source>
        <dbReference type="ARBA" id="ARBA00022771"/>
    </source>
</evidence>
<evidence type="ECO:0000256" key="6">
    <source>
        <dbReference type="ARBA" id="ARBA00022801"/>
    </source>
</evidence>
<dbReference type="GO" id="GO:0005737">
    <property type="term" value="C:cytoplasm"/>
    <property type="evidence" value="ECO:0007669"/>
    <property type="project" value="UniProtKB-SubCell"/>
</dbReference>
<feature type="binding site" evidence="8">
    <location>
        <position position="229"/>
    </location>
    <ligand>
        <name>Zn(2+)</name>
        <dbReference type="ChEBI" id="CHEBI:29105"/>
        <label>3</label>
    </ligand>
</feature>
<evidence type="ECO:0000256" key="1">
    <source>
        <dbReference type="ARBA" id="ARBA00022438"/>
    </source>
</evidence>
<dbReference type="CDD" id="cd01086">
    <property type="entry name" value="MetAP1"/>
    <property type="match status" value="1"/>
</dbReference>
<protein>
    <recommendedName>
        <fullName evidence="10">Methionine aminopeptidase</fullName>
        <ecNumber evidence="10">3.4.11.18</ecNumber>
    </recommendedName>
</protein>
<dbReference type="GO" id="GO:0070006">
    <property type="term" value="F:metalloaminopeptidase activity"/>
    <property type="evidence" value="ECO:0007669"/>
    <property type="project" value="UniProtKB-UniRule"/>
</dbReference>
<keyword evidence="7" id="KW-0862">Zinc</keyword>